<protein>
    <recommendedName>
        <fullName evidence="5">SHSP domain-containing protein</fullName>
    </recommendedName>
</protein>
<feature type="domain" description="SHSP" evidence="5">
    <location>
        <begin position="121"/>
        <end position="233"/>
    </location>
</feature>
<accession>A0A8T3BVQ1</accession>
<dbReference type="SUPFAM" id="SSF49764">
    <property type="entry name" value="HSP20-like chaperones"/>
    <property type="match status" value="1"/>
</dbReference>
<dbReference type="InterPro" id="IPR044587">
    <property type="entry name" value="HSP21-like"/>
</dbReference>
<dbReference type="OrthoDB" id="1431247at2759"/>
<dbReference type="PANTHER" id="PTHR46733:SF4">
    <property type="entry name" value="HEAT SHOCK PROTEIN 21, CHLOROPLASTIC"/>
    <property type="match status" value="1"/>
</dbReference>
<organism evidence="6 7">
    <name type="scientific">Dendrobium nobile</name>
    <name type="common">Orchid</name>
    <dbReference type="NCBI Taxonomy" id="94219"/>
    <lineage>
        <taxon>Eukaryota</taxon>
        <taxon>Viridiplantae</taxon>
        <taxon>Streptophyta</taxon>
        <taxon>Embryophyta</taxon>
        <taxon>Tracheophyta</taxon>
        <taxon>Spermatophyta</taxon>
        <taxon>Magnoliopsida</taxon>
        <taxon>Liliopsida</taxon>
        <taxon>Asparagales</taxon>
        <taxon>Orchidaceae</taxon>
        <taxon>Epidendroideae</taxon>
        <taxon>Malaxideae</taxon>
        <taxon>Dendrobiinae</taxon>
        <taxon>Dendrobium</taxon>
    </lineage>
</organism>
<dbReference type="Pfam" id="PF00011">
    <property type="entry name" value="HSP20"/>
    <property type="match status" value="1"/>
</dbReference>
<dbReference type="Gene3D" id="2.60.40.790">
    <property type="match status" value="1"/>
</dbReference>
<evidence type="ECO:0000259" key="5">
    <source>
        <dbReference type="PROSITE" id="PS01031"/>
    </source>
</evidence>
<dbReference type="PROSITE" id="PS01031">
    <property type="entry name" value="SHSP"/>
    <property type="match status" value="1"/>
</dbReference>
<dbReference type="EMBL" id="JAGYWB010000006">
    <property type="protein sequence ID" value="KAI0520469.1"/>
    <property type="molecule type" value="Genomic_DNA"/>
</dbReference>
<evidence type="ECO:0000313" key="7">
    <source>
        <dbReference type="Proteomes" id="UP000829196"/>
    </source>
</evidence>
<evidence type="ECO:0000256" key="1">
    <source>
        <dbReference type="ARBA" id="ARBA00023016"/>
    </source>
</evidence>
<comment type="similarity">
    <text evidence="2 3">Belongs to the small heat shock protein (HSP20) family.</text>
</comment>
<dbReference type="InterPro" id="IPR008978">
    <property type="entry name" value="HSP20-like_chaperone"/>
</dbReference>
<feature type="region of interest" description="Disordered" evidence="4">
    <location>
        <begin position="45"/>
        <end position="70"/>
    </location>
</feature>
<dbReference type="SMR" id="A0A8T3BVQ1"/>
<dbReference type="GO" id="GO:0009408">
    <property type="term" value="P:response to heat"/>
    <property type="evidence" value="ECO:0007669"/>
    <property type="project" value="InterPro"/>
</dbReference>
<comment type="caution">
    <text evidence="6">The sequence shown here is derived from an EMBL/GenBank/DDBJ whole genome shotgun (WGS) entry which is preliminary data.</text>
</comment>
<dbReference type="FunFam" id="2.60.40.790:FF:000059">
    <property type="entry name" value="26.5 kDa heat shock protein, mitochondrial"/>
    <property type="match status" value="1"/>
</dbReference>
<gene>
    <name evidence="6" type="ORF">KFK09_007945</name>
</gene>
<evidence type="ECO:0000256" key="4">
    <source>
        <dbReference type="SAM" id="MobiDB-lite"/>
    </source>
</evidence>
<dbReference type="PANTHER" id="PTHR46733">
    <property type="entry name" value="26.5 KDA HEAT SHOCK PROTEIN, MITOCHONDRIAL"/>
    <property type="match status" value="1"/>
</dbReference>
<dbReference type="InterPro" id="IPR002068">
    <property type="entry name" value="A-crystallin/Hsp20_dom"/>
</dbReference>
<feature type="compositionally biased region" description="Polar residues" evidence="4">
    <location>
        <begin position="53"/>
        <end position="70"/>
    </location>
</feature>
<proteinExistence type="inferred from homology"/>
<evidence type="ECO:0000256" key="2">
    <source>
        <dbReference type="PROSITE-ProRule" id="PRU00285"/>
    </source>
</evidence>
<dbReference type="Proteomes" id="UP000829196">
    <property type="component" value="Unassembled WGS sequence"/>
</dbReference>
<name>A0A8T3BVQ1_DENNO</name>
<keyword evidence="1" id="KW-0346">Stress response</keyword>
<dbReference type="CDD" id="cd06464">
    <property type="entry name" value="ACD_sHsps-like"/>
    <property type="match status" value="1"/>
</dbReference>
<sequence length="233" mass="26547">MAAVVVASMKQSSRTIPLVWRRPQKPVGTSRSMSLFPSLSRIIRRRPSKSSKAGDNNNTSSSDLQQKQNNSAVNQCFTPRPSALKISPFGFVGSLSPMRTMWQMLDAMDRVFEDTFAFPGTSTGDIRMPWDIKEDEEELKMRFDMPGLSKEEVKVFVEDDVLVIRSEQREENGENKEGEEGWRRSSSRIYDMRVVLPEECVKEKVKAEFKNGVLIVAVPKIKVERKVTEVEIQ</sequence>
<evidence type="ECO:0000313" key="6">
    <source>
        <dbReference type="EMBL" id="KAI0520469.1"/>
    </source>
</evidence>
<keyword evidence="7" id="KW-1185">Reference proteome</keyword>
<evidence type="ECO:0000256" key="3">
    <source>
        <dbReference type="RuleBase" id="RU003616"/>
    </source>
</evidence>
<reference evidence="6" key="1">
    <citation type="journal article" date="2022" name="Front. Genet.">
        <title>Chromosome-Scale Assembly of the Dendrobium nobile Genome Provides Insights Into the Molecular Mechanism of the Biosynthesis of the Medicinal Active Ingredient of Dendrobium.</title>
        <authorList>
            <person name="Xu Q."/>
            <person name="Niu S.-C."/>
            <person name="Li K.-L."/>
            <person name="Zheng P.-J."/>
            <person name="Zhang X.-J."/>
            <person name="Jia Y."/>
            <person name="Liu Y."/>
            <person name="Niu Y.-X."/>
            <person name="Yu L.-H."/>
            <person name="Chen D.-F."/>
            <person name="Zhang G.-Q."/>
        </authorList>
    </citation>
    <scope>NUCLEOTIDE SEQUENCE</scope>
    <source>
        <tissue evidence="6">Leaf</tissue>
    </source>
</reference>
<dbReference type="AlphaFoldDB" id="A0A8T3BVQ1"/>